<feature type="repeat" description="WD" evidence="3">
    <location>
        <begin position="535"/>
        <end position="576"/>
    </location>
</feature>
<feature type="transmembrane region" description="Helical" evidence="5">
    <location>
        <begin position="381"/>
        <end position="401"/>
    </location>
</feature>
<dbReference type="Pfam" id="PF00400">
    <property type="entry name" value="WD40"/>
    <property type="match status" value="7"/>
</dbReference>
<dbReference type="InterPro" id="IPR020472">
    <property type="entry name" value="WD40_PAC1"/>
</dbReference>
<gene>
    <name evidence="7" type="ORF">HCG48_05455</name>
</gene>
<reference evidence="7 8" key="1">
    <citation type="submission" date="2020-04" db="EMBL/GenBank/DDBJ databases">
        <authorList>
            <person name="Basu S."/>
            <person name="Maruthanayagam V."/>
            <person name="Chakraborty S."/>
            <person name="Pramanik A."/>
            <person name="Mukherjee J."/>
            <person name="Brink B."/>
        </authorList>
    </citation>
    <scope>NUCLEOTIDE SEQUENCE [LARGE SCALE GENOMIC DNA]</scope>
    <source>
        <strain evidence="7 8">AP17</strain>
    </source>
</reference>
<feature type="repeat" description="WD" evidence="3">
    <location>
        <begin position="577"/>
        <end position="618"/>
    </location>
</feature>
<keyword evidence="8" id="KW-1185">Reference proteome</keyword>
<evidence type="ECO:0000256" key="2">
    <source>
        <dbReference type="ARBA" id="ARBA00022737"/>
    </source>
</evidence>
<dbReference type="InterPro" id="IPR015943">
    <property type="entry name" value="WD40/YVTN_repeat-like_dom_sf"/>
</dbReference>
<evidence type="ECO:0000313" key="8">
    <source>
        <dbReference type="Proteomes" id="UP000500857"/>
    </source>
</evidence>
<dbReference type="InterPro" id="IPR050349">
    <property type="entry name" value="WD_LIS1/nudF_dynein_reg"/>
</dbReference>
<dbReference type="PRINTS" id="PR00320">
    <property type="entry name" value="GPROTEINBRPT"/>
</dbReference>
<dbReference type="PROSITE" id="PS50082">
    <property type="entry name" value="WD_REPEATS_2"/>
    <property type="match status" value="7"/>
</dbReference>
<sequence>MSYCLNPHCPKPADPVNADNRICRHCGSALLLPQGYRVSHLLGEGGFAKTFELSCSGRSPKVLKVLLDTNPKAIALFRREAQVLSSLNHPGIPHVEPDGYFTFWPRDSHQPLHCLVMEKIEGTNLEQWMHGRYHQPIATDLAVRWFVQLVEILDRVHRQHYFHRDIKPSNIMLQPDGQLALIDFGSAREVTGTYLVKVGGGQKMTGIVSPGYTPPEQSNGKAVPQSDFFALGRTFIYLLTGKEPGEFPEDSRTGQLLWRDRAGRALVGRDRQTQALADLIDYTIATFPGNRPQNTQVILQCLQDIARQTPQFGSTPPPTTPNPAPKAGNGRSPHPAIARIRTYYSGVAVPAKLQQFAPARHSRRRSRTKQKRKRIARFKNLLAGGFVLGVGLSATHFYGYLDFPPLSRAIASLSQPQTPITEVAVKSQIDLGLGPSSAQRIAAPELKLVKTLNTLWAVNSVALNPNLGAIASGTADKMVTIWDWQTGETRYTLSGHTQQIWSVAIAPDGNTLASASADGSIKLWNPRNGELLRTLTGHQMSVLSVAFSPDSQRLASGGYENEIKLWNPTTGQLLHTLVGHQGWVFAVAFSPDNERLASGSLDRTIKIWHLGTGELMQTLTLGSERVRSIAFSPDGQLIAGGRGDGRIEIWHLNSGRRLAILYGHSDAVYTLAFDPQGQRLVSGGGPLDPTIKLWQLSTGELLQVIESHTGTVHSLAIAADGKRLVSGSEDNTIQLWQLLSP</sequence>
<dbReference type="AlphaFoldDB" id="A0A6H1TU11"/>
<evidence type="ECO:0000256" key="1">
    <source>
        <dbReference type="ARBA" id="ARBA00022574"/>
    </source>
</evidence>
<dbReference type="PANTHER" id="PTHR44129">
    <property type="entry name" value="WD REPEAT-CONTAINING PROTEIN POP1"/>
    <property type="match status" value="1"/>
</dbReference>
<dbReference type="SUPFAM" id="SSF50978">
    <property type="entry name" value="WD40 repeat-like"/>
    <property type="match status" value="1"/>
</dbReference>
<dbReference type="CDD" id="cd00200">
    <property type="entry name" value="WD40"/>
    <property type="match status" value="1"/>
</dbReference>
<dbReference type="CDD" id="cd14014">
    <property type="entry name" value="STKc_PknB_like"/>
    <property type="match status" value="1"/>
</dbReference>
<evidence type="ECO:0000313" key="7">
    <source>
        <dbReference type="EMBL" id="QIZ70082.1"/>
    </source>
</evidence>
<dbReference type="Gene3D" id="1.10.510.10">
    <property type="entry name" value="Transferase(Phosphotransferase) domain 1"/>
    <property type="match status" value="1"/>
</dbReference>
<keyword evidence="7" id="KW-0808">Transferase</keyword>
<dbReference type="PROSITE" id="PS50011">
    <property type="entry name" value="PROTEIN_KINASE_DOM"/>
    <property type="match status" value="1"/>
</dbReference>
<name>A0A6H1TU11_9CYAN</name>
<feature type="repeat" description="WD" evidence="3">
    <location>
        <begin position="493"/>
        <end position="534"/>
    </location>
</feature>
<dbReference type="GO" id="GO:0004672">
    <property type="term" value="F:protein kinase activity"/>
    <property type="evidence" value="ECO:0007669"/>
    <property type="project" value="InterPro"/>
</dbReference>
<dbReference type="SMART" id="SM00320">
    <property type="entry name" value="WD40"/>
    <property type="match status" value="7"/>
</dbReference>
<dbReference type="InterPro" id="IPR036322">
    <property type="entry name" value="WD40_repeat_dom_sf"/>
</dbReference>
<keyword evidence="5" id="KW-0472">Membrane</keyword>
<proteinExistence type="predicted"/>
<evidence type="ECO:0000256" key="4">
    <source>
        <dbReference type="SAM" id="MobiDB-lite"/>
    </source>
</evidence>
<keyword evidence="2" id="KW-0677">Repeat</keyword>
<keyword evidence="5" id="KW-0812">Transmembrane</keyword>
<dbReference type="Gene3D" id="2.130.10.10">
    <property type="entry name" value="YVTN repeat-like/Quinoprotein amine dehydrogenase"/>
    <property type="match status" value="3"/>
</dbReference>
<evidence type="ECO:0000259" key="6">
    <source>
        <dbReference type="PROSITE" id="PS50011"/>
    </source>
</evidence>
<feature type="repeat" description="WD" evidence="3">
    <location>
        <begin position="705"/>
        <end position="741"/>
    </location>
</feature>
<feature type="compositionally biased region" description="Pro residues" evidence="4">
    <location>
        <begin position="315"/>
        <end position="324"/>
    </location>
</feature>
<dbReference type="PROSITE" id="PS50294">
    <property type="entry name" value="WD_REPEATS_REGION"/>
    <property type="match status" value="5"/>
</dbReference>
<evidence type="ECO:0000256" key="3">
    <source>
        <dbReference type="PROSITE-ProRule" id="PRU00221"/>
    </source>
</evidence>
<feature type="region of interest" description="Disordered" evidence="4">
    <location>
        <begin position="309"/>
        <end position="334"/>
    </location>
</feature>
<dbReference type="InterPro" id="IPR000719">
    <property type="entry name" value="Prot_kinase_dom"/>
</dbReference>
<accession>A0A6H1TU11</accession>
<dbReference type="InterPro" id="IPR011009">
    <property type="entry name" value="Kinase-like_dom_sf"/>
</dbReference>
<dbReference type="Pfam" id="PF00069">
    <property type="entry name" value="Pkinase"/>
    <property type="match status" value="1"/>
</dbReference>
<feature type="domain" description="Protein kinase" evidence="6">
    <location>
        <begin position="36"/>
        <end position="312"/>
    </location>
</feature>
<evidence type="ECO:0000256" key="5">
    <source>
        <dbReference type="SAM" id="Phobius"/>
    </source>
</evidence>
<dbReference type="SMART" id="SM00220">
    <property type="entry name" value="S_TKc"/>
    <property type="match status" value="1"/>
</dbReference>
<protein>
    <submittedName>
        <fullName evidence="7">Protein kinase</fullName>
    </submittedName>
</protein>
<organism evidence="7 8">
    <name type="scientific">Oxynema aestuarii AP17</name>
    <dbReference type="NCBI Taxonomy" id="2064643"/>
    <lineage>
        <taxon>Bacteria</taxon>
        <taxon>Bacillati</taxon>
        <taxon>Cyanobacteriota</taxon>
        <taxon>Cyanophyceae</taxon>
        <taxon>Oscillatoriophycideae</taxon>
        <taxon>Oscillatoriales</taxon>
        <taxon>Oscillatoriaceae</taxon>
        <taxon>Oxynema</taxon>
        <taxon>Oxynema aestuarii</taxon>
    </lineage>
</organism>
<dbReference type="GO" id="GO:0005524">
    <property type="term" value="F:ATP binding"/>
    <property type="evidence" value="ECO:0007669"/>
    <property type="project" value="InterPro"/>
</dbReference>
<keyword evidence="5" id="KW-1133">Transmembrane helix</keyword>
<dbReference type="KEGG" id="oxy:HCG48_05455"/>
<keyword evidence="1 3" id="KW-0853">WD repeat</keyword>
<dbReference type="SUPFAM" id="SSF56112">
    <property type="entry name" value="Protein kinase-like (PK-like)"/>
    <property type="match status" value="1"/>
</dbReference>
<dbReference type="PROSITE" id="PS00108">
    <property type="entry name" value="PROTEIN_KINASE_ST"/>
    <property type="match status" value="1"/>
</dbReference>
<keyword evidence="7" id="KW-0418">Kinase</keyword>
<dbReference type="EMBL" id="CP051167">
    <property type="protein sequence ID" value="QIZ70082.1"/>
    <property type="molecule type" value="Genomic_DNA"/>
</dbReference>
<dbReference type="RefSeq" id="WP_168568239.1">
    <property type="nucleotide sequence ID" value="NZ_CP051167.1"/>
</dbReference>
<feature type="repeat" description="WD" evidence="3">
    <location>
        <begin position="619"/>
        <end position="660"/>
    </location>
</feature>
<dbReference type="InterPro" id="IPR008271">
    <property type="entry name" value="Ser/Thr_kinase_AS"/>
</dbReference>
<feature type="repeat" description="WD" evidence="3">
    <location>
        <begin position="661"/>
        <end position="704"/>
    </location>
</feature>
<feature type="repeat" description="WD" evidence="3">
    <location>
        <begin position="458"/>
        <end position="492"/>
    </location>
</feature>
<dbReference type="InterPro" id="IPR001680">
    <property type="entry name" value="WD40_rpt"/>
</dbReference>
<dbReference type="Proteomes" id="UP000500857">
    <property type="component" value="Chromosome"/>
</dbReference>
<dbReference type="NCBIfam" id="NF045510">
    <property type="entry name" value="4Cys_prefix_kin"/>
    <property type="match status" value="1"/>
</dbReference>